<dbReference type="SMART" id="SM00220">
    <property type="entry name" value="S_TKc"/>
    <property type="match status" value="1"/>
</dbReference>
<dbReference type="NCBIfam" id="TIGR00756">
    <property type="entry name" value="PPR"/>
    <property type="match status" value="1"/>
</dbReference>
<dbReference type="InterPro" id="IPR000719">
    <property type="entry name" value="Prot_kinase_dom"/>
</dbReference>
<dbReference type="FunFam" id="1.25.40.10:FF:000073">
    <property type="entry name" value="Pentatricopeptide repeat-containing protein chloroplastic"/>
    <property type="match status" value="1"/>
</dbReference>
<dbReference type="GO" id="GO:0009451">
    <property type="term" value="P:RNA modification"/>
    <property type="evidence" value="ECO:0007669"/>
    <property type="project" value="InterPro"/>
</dbReference>
<dbReference type="PROSITE" id="PS00108">
    <property type="entry name" value="PROTEIN_KINASE_ST"/>
    <property type="match status" value="1"/>
</dbReference>
<dbReference type="OMA" id="AWIFINS"/>
<evidence type="ECO:0000259" key="3">
    <source>
        <dbReference type="PROSITE" id="PS50011"/>
    </source>
</evidence>
<evidence type="ECO:0000313" key="5">
    <source>
        <dbReference type="Proteomes" id="UP000655225"/>
    </source>
</evidence>
<evidence type="ECO:0000256" key="2">
    <source>
        <dbReference type="PROSITE-ProRule" id="PRU00708"/>
    </source>
</evidence>
<dbReference type="Pfam" id="PF13041">
    <property type="entry name" value="PPR_2"/>
    <property type="match status" value="2"/>
</dbReference>
<dbReference type="SUPFAM" id="SSF56112">
    <property type="entry name" value="Protein kinase-like (PK-like)"/>
    <property type="match status" value="1"/>
</dbReference>
<dbReference type="InterPro" id="IPR011009">
    <property type="entry name" value="Kinase-like_dom_sf"/>
</dbReference>
<dbReference type="PROSITE" id="PS51375">
    <property type="entry name" value="PPR"/>
    <property type="match status" value="2"/>
</dbReference>
<evidence type="ECO:0000313" key="4">
    <source>
        <dbReference type="EMBL" id="KAF8404404.1"/>
    </source>
</evidence>
<proteinExistence type="predicted"/>
<dbReference type="InterPro" id="IPR046848">
    <property type="entry name" value="E_motif"/>
</dbReference>
<dbReference type="PANTHER" id="PTHR47926:SF504">
    <property type="entry name" value="(WILD MALAYSIAN BANANA) HYPOTHETICAL PROTEIN"/>
    <property type="match status" value="1"/>
</dbReference>
<feature type="repeat" description="PPR" evidence="2">
    <location>
        <begin position="361"/>
        <end position="395"/>
    </location>
</feature>
<dbReference type="Pfam" id="PF01535">
    <property type="entry name" value="PPR"/>
    <property type="match status" value="2"/>
</dbReference>
<keyword evidence="5" id="KW-1185">Reference proteome</keyword>
<dbReference type="PANTHER" id="PTHR47926">
    <property type="entry name" value="PENTATRICOPEPTIDE REPEAT-CONTAINING PROTEIN"/>
    <property type="match status" value="1"/>
</dbReference>
<dbReference type="InterPro" id="IPR008271">
    <property type="entry name" value="Ser/Thr_kinase_AS"/>
</dbReference>
<feature type="repeat" description="PPR" evidence="2">
    <location>
        <begin position="521"/>
        <end position="555"/>
    </location>
</feature>
<reference evidence="4 5" key="1">
    <citation type="submission" date="2020-04" db="EMBL/GenBank/DDBJ databases">
        <title>Plant Genome Project.</title>
        <authorList>
            <person name="Zhang R.-G."/>
        </authorList>
    </citation>
    <scope>NUCLEOTIDE SEQUENCE [LARGE SCALE GENOMIC DNA]</scope>
    <source>
        <strain evidence="4">YNK0</strain>
        <tissue evidence="4">Leaf</tissue>
    </source>
</reference>
<dbReference type="Gene3D" id="1.25.40.10">
    <property type="entry name" value="Tetratricopeptide repeat domain"/>
    <property type="match status" value="3"/>
</dbReference>
<dbReference type="GO" id="GO:0005524">
    <property type="term" value="F:ATP binding"/>
    <property type="evidence" value="ECO:0007669"/>
    <property type="project" value="InterPro"/>
</dbReference>
<organism evidence="4 5">
    <name type="scientific">Tetracentron sinense</name>
    <name type="common">Spur-leaf</name>
    <dbReference type="NCBI Taxonomy" id="13715"/>
    <lineage>
        <taxon>Eukaryota</taxon>
        <taxon>Viridiplantae</taxon>
        <taxon>Streptophyta</taxon>
        <taxon>Embryophyta</taxon>
        <taxon>Tracheophyta</taxon>
        <taxon>Spermatophyta</taxon>
        <taxon>Magnoliopsida</taxon>
        <taxon>Trochodendrales</taxon>
        <taxon>Trochodendraceae</taxon>
        <taxon>Tetracentron</taxon>
    </lineage>
</organism>
<dbReference type="PROSITE" id="PS50011">
    <property type="entry name" value="PROTEIN_KINASE_DOM"/>
    <property type="match status" value="1"/>
</dbReference>
<dbReference type="FunFam" id="1.25.40.10:FF:000158">
    <property type="entry name" value="pentatricopeptide repeat-containing protein At2g33680"/>
    <property type="match status" value="1"/>
</dbReference>
<dbReference type="GO" id="GO:0008270">
    <property type="term" value="F:zinc ion binding"/>
    <property type="evidence" value="ECO:0007669"/>
    <property type="project" value="InterPro"/>
</dbReference>
<name>A0A835DLH8_TETSI</name>
<gene>
    <name evidence="4" type="ORF">HHK36_009289</name>
</gene>
<dbReference type="Proteomes" id="UP000655225">
    <property type="component" value="Unassembled WGS sequence"/>
</dbReference>
<dbReference type="GO" id="GO:0004672">
    <property type="term" value="F:protein kinase activity"/>
    <property type="evidence" value="ECO:0007669"/>
    <property type="project" value="InterPro"/>
</dbReference>
<dbReference type="InterPro" id="IPR002885">
    <property type="entry name" value="PPR_rpt"/>
</dbReference>
<dbReference type="GO" id="GO:0003723">
    <property type="term" value="F:RNA binding"/>
    <property type="evidence" value="ECO:0007669"/>
    <property type="project" value="InterPro"/>
</dbReference>
<sequence>MEDEITEKLSEIANLGEYVLRGRVGKGPQSIVWKAEHRSSGEEVALKQVYLSKLNRNLKDCLDCELNFLSSVKHPNIIRLINVIQAEGCIFLVFEFCAGGNLASYIQKHGRVQERIAKRFSQQLGAGLEVLHAHHIIHRDLKPENILLSTPDTDAVLKIADFGLSRIVHPGDYAETVCGSPFYMAPEVLEFQKYDEKVDMWSVGAILFELLNGYPPFHGSNSVQLLQNIKKCRGLPFSQLILPELHPDCIDMRSRQLCTNPGLANPDALTIFITRKLLCDRKYLRMWAWIFINSVWQRFVKLLRSCSKYSLLDQGMQIHAAVVKMGFGLDLIINNVLIDMYRKCSRSDMACVVFDKMLERNVISWTALMGGYLQQGNAKASLSLFCRIGSSEVGPNEFTFSTNLKACRFRGIPENGMQIHVLCLKTGYEGYAQEGSLQEAMDLFRQFRETGIHVDGFVLSSIMSIFAYFTLVEQGKQVYSYTIKFPSGLDISVADSVVDMFLTCGLSEEAERYFEEMPARNVVSWTVMITGYGKHGYGKDAIHLFNKMQSQNIVPDEVTYLAVLSACSRTDLIEESREHFSGLLNDPRMRPKVEHYACMVDLLGRAGCLEEAKNLIENMPLEPTAGIWQTLLVNYVMISNIYAEAGQWGECERVREVMKVKGLKKEASQSWIEIDKENGEEDERRDRVWLWVKFALHDVEEESKEESLRVHSEKLAIGLGLFCGGLEKGGEVIRVFKNLRVCGDCHEFIKGLSKLLKRVFVVRDANRFHRFENGICSCGDYW</sequence>
<dbReference type="InterPro" id="IPR011990">
    <property type="entry name" value="TPR-like_helical_dom_sf"/>
</dbReference>
<dbReference type="InterPro" id="IPR032867">
    <property type="entry name" value="DYW_dom"/>
</dbReference>
<feature type="domain" description="Protein kinase" evidence="3">
    <location>
        <begin position="18"/>
        <end position="273"/>
    </location>
</feature>
<evidence type="ECO:0000256" key="1">
    <source>
        <dbReference type="ARBA" id="ARBA00022737"/>
    </source>
</evidence>
<dbReference type="Gene3D" id="1.10.510.10">
    <property type="entry name" value="Transferase(Phosphotransferase) domain 1"/>
    <property type="match status" value="1"/>
</dbReference>
<dbReference type="Pfam" id="PF20431">
    <property type="entry name" value="E_motif"/>
    <property type="match status" value="1"/>
</dbReference>
<protein>
    <recommendedName>
        <fullName evidence="3">Protein kinase domain-containing protein</fullName>
    </recommendedName>
</protein>
<accession>A0A835DLH8</accession>
<comment type="caution">
    <text evidence="4">The sequence shown here is derived from an EMBL/GenBank/DDBJ whole genome shotgun (WGS) entry which is preliminary data.</text>
</comment>
<dbReference type="GO" id="GO:0099402">
    <property type="term" value="P:plant organ development"/>
    <property type="evidence" value="ECO:0007669"/>
    <property type="project" value="UniProtKB-ARBA"/>
</dbReference>
<dbReference type="OrthoDB" id="346907at2759"/>
<keyword evidence="1" id="KW-0677">Repeat</keyword>
<dbReference type="Pfam" id="PF00069">
    <property type="entry name" value="Pkinase"/>
    <property type="match status" value="1"/>
</dbReference>
<dbReference type="AlphaFoldDB" id="A0A835DLH8"/>
<dbReference type="Pfam" id="PF14432">
    <property type="entry name" value="DYW_deaminase"/>
    <property type="match status" value="1"/>
</dbReference>
<dbReference type="InterPro" id="IPR046960">
    <property type="entry name" value="PPR_At4g14850-like_plant"/>
</dbReference>
<dbReference type="EMBL" id="JABCRI010000006">
    <property type="protein sequence ID" value="KAF8404404.1"/>
    <property type="molecule type" value="Genomic_DNA"/>
</dbReference>